<name>A0ACC7NZD7_9BACL</name>
<protein>
    <submittedName>
        <fullName evidence="1">NfeD family protein</fullName>
    </submittedName>
</protein>
<sequence length="142" mass="15263">MDLWLVWLIVAGLLVLAEMLTLTFYLLWLGTGALAAMIVDFIVPGAWVAEVVVGCVVALLLTVFTKPLTRRLVKAKGFKDAVDELIGKEGMVIEEISAGQRGIVKVGGELWSAESEEILKKGETVVVVERGSALLQVAKRGG</sequence>
<proteinExistence type="predicted"/>
<organism evidence="1 2">
    <name type="scientific">Paenibacillus mesotrionivorans</name>
    <dbReference type="NCBI Taxonomy" id="3160968"/>
    <lineage>
        <taxon>Bacteria</taxon>
        <taxon>Bacillati</taxon>
        <taxon>Bacillota</taxon>
        <taxon>Bacilli</taxon>
        <taxon>Bacillales</taxon>
        <taxon>Paenibacillaceae</taxon>
        <taxon>Paenibacillus</taxon>
    </lineage>
</organism>
<dbReference type="Proteomes" id="UP001631969">
    <property type="component" value="Unassembled WGS sequence"/>
</dbReference>
<dbReference type="EMBL" id="JBJURJ010000009">
    <property type="protein sequence ID" value="MFM9329540.1"/>
    <property type="molecule type" value="Genomic_DNA"/>
</dbReference>
<keyword evidence="2" id="KW-1185">Reference proteome</keyword>
<reference evidence="1" key="1">
    <citation type="submission" date="2024-12" db="EMBL/GenBank/DDBJ databases">
        <authorList>
            <person name="Wu N."/>
        </authorList>
    </citation>
    <scope>NUCLEOTIDE SEQUENCE</scope>
    <source>
        <strain evidence="1">P15</strain>
    </source>
</reference>
<evidence type="ECO:0000313" key="1">
    <source>
        <dbReference type="EMBL" id="MFM9329540.1"/>
    </source>
</evidence>
<accession>A0ACC7NZD7</accession>
<comment type="caution">
    <text evidence="1">The sequence shown here is derived from an EMBL/GenBank/DDBJ whole genome shotgun (WGS) entry which is preliminary data.</text>
</comment>
<gene>
    <name evidence="1" type="ORF">ACI1P1_14700</name>
</gene>
<evidence type="ECO:0000313" key="2">
    <source>
        <dbReference type="Proteomes" id="UP001631969"/>
    </source>
</evidence>